<evidence type="ECO:0000313" key="2">
    <source>
        <dbReference type="EMBL" id="HJD96773.1"/>
    </source>
</evidence>
<name>A0A921AV84_9BACT</name>
<protein>
    <recommendedName>
        <fullName evidence="4">Lipoprotein</fullName>
    </recommendedName>
</protein>
<proteinExistence type="predicted"/>
<dbReference type="EMBL" id="DYZA01000073">
    <property type="protein sequence ID" value="HJD96773.1"/>
    <property type="molecule type" value="Genomic_DNA"/>
</dbReference>
<reference evidence="2" key="2">
    <citation type="submission" date="2021-09" db="EMBL/GenBank/DDBJ databases">
        <authorList>
            <person name="Gilroy R."/>
        </authorList>
    </citation>
    <scope>NUCLEOTIDE SEQUENCE</scope>
    <source>
        <strain evidence="2">ChiGjej2B2-19336</strain>
    </source>
</reference>
<reference evidence="2" key="1">
    <citation type="journal article" date="2021" name="PeerJ">
        <title>Extensive microbial diversity within the chicken gut microbiome revealed by metagenomics and culture.</title>
        <authorList>
            <person name="Gilroy R."/>
            <person name="Ravi A."/>
            <person name="Getino M."/>
            <person name="Pursley I."/>
            <person name="Horton D.L."/>
            <person name="Alikhan N.F."/>
            <person name="Baker D."/>
            <person name="Gharbi K."/>
            <person name="Hall N."/>
            <person name="Watson M."/>
            <person name="Adriaenssens E.M."/>
            <person name="Foster-Nyarko E."/>
            <person name="Jarju S."/>
            <person name="Secka A."/>
            <person name="Antonio M."/>
            <person name="Oren A."/>
            <person name="Chaudhuri R.R."/>
            <person name="La Ragione R."/>
            <person name="Hildebrand F."/>
            <person name="Pallen M.J."/>
        </authorList>
    </citation>
    <scope>NUCLEOTIDE SEQUENCE</scope>
    <source>
        <strain evidence="2">ChiGjej2B2-19336</strain>
    </source>
</reference>
<gene>
    <name evidence="2" type="ORF">K8W16_03900</name>
</gene>
<accession>A0A921AV84</accession>
<evidence type="ECO:0000256" key="1">
    <source>
        <dbReference type="SAM" id="SignalP"/>
    </source>
</evidence>
<feature type="signal peptide" evidence="1">
    <location>
        <begin position="1"/>
        <end position="18"/>
    </location>
</feature>
<dbReference type="RefSeq" id="WP_304121310.1">
    <property type="nucleotide sequence ID" value="NZ_DYZA01000073.1"/>
</dbReference>
<keyword evidence="1" id="KW-0732">Signal</keyword>
<evidence type="ECO:0008006" key="4">
    <source>
        <dbReference type="Google" id="ProtNLM"/>
    </source>
</evidence>
<dbReference type="AlphaFoldDB" id="A0A921AV84"/>
<evidence type="ECO:0000313" key="3">
    <source>
        <dbReference type="Proteomes" id="UP000698963"/>
    </source>
</evidence>
<organism evidence="2 3">
    <name type="scientific">Mailhella massiliensis</name>
    <dbReference type="NCBI Taxonomy" id="1903261"/>
    <lineage>
        <taxon>Bacteria</taxon>
        <taxon>Pseudomonadati</taxon>
        <taxon>Thermodesulfobacteriota</taxon>
        <taxon>Desulfovibrionia</taxon>
        <taxon>Desulfovibrionales</taxon>
        <taxon>Desulfovibrionaceae</taxon>
        <taxon>Mailhella</taxon>
    </lineage>
</organism>
<comment type="caution">
    <text evidence="2">The sequence shown here is derived from an EMBL/GenBank/DDBJ whole genome shotgun (WGS) entry which is preliminary data.</text>
</comment>
<sequence>MKHIPLLCLSLFCLASCATKTTSSVVSYDAAGNPVSTQVHSRSSNDTADTARALGNDVKESVVSGYEWTRDRTLEGYEWVKEKTTGTDNAPAKK</sequence>
<feature type="chain" id="PRO_5037342911" description="Lipoprotein" evidence="1">
    <location>
        <begin position="19"/>
        <end position="94"/>
    </location>
</feature>
<dbReference type="Proteomes" id="UP000698963">
    <property type="component" value="Unassembled WGS sequence"/>
</dbReference>